<dbReference type="EMBL" id="FXTU01000002">
    <property type="protein sequence ID" value="SMP12304.1"/>
    <property type="molecule type" value="Genomic_DNA"/>
</dbReference>
<dbReference type="AlphaFoldDB" id="A0AA45WLS9"/>
<dbReference type="RefSeq" id="WP_284724066.1">
    <property type="nucleotide sequence ID" value="NZ_FXTU01000002.1"/>
</dbReference>
<evidence type="ECO:0000313" key="1">
    <source>
        <dbReference type="EMBL" id="SMP12304.1"/>
    </source>
</evidence>
<protein>
    <submittedName>
        <fullName evidence="1">Immunity protein 26</fullName>
    </submittedName>
</protein>
<dbReference type="Proteomes" id="UP001157946">
    <property type="component" value="Unassembled WGS sequence"/>
</dbReference>
<comment type="caution">
    <text evidence="1">The sequence shown here is derived from an EMBL/GenBank/DDBJ whole genome shotgun (WGS) entry which is preliminary data.</text>
</comment>
<proteinExistence type="predicted"/>
<accession>A0AA45WLS9</accession>
<reference evidence="1" key="1">
    <citation type="submission" date="2017-05" db="EMBL/GenBank/DDBJ databases">
        <authorList>
            <person name="Varghese N."/>
            <person name="Submissions S."/>
        </authorList>
    </citation>
    <scope>NUCLEOTIDE SEQUENCE</scope>
    <source>
        <strain evidence="1">DSM 45262</strain>
    </source>
</reference>
<organism evidence="1 2">
    <name type="scientific">Laceyella tengchongensis</name>
    <dbReference type="NCBI Taxonomy" id="574699"/>
    <lineage>
        <taxon>Bacteria</taxon>
        <taxon>Bacillati</taxon>
        <taxon>Bacillota</taxon>
        <taxon>Bacilli</taxon>
        <taxon>Bacillales</taxon>
        <taxon>Thermoactinomycetaceae</taxon>
        <taxon>Laceyella</taxon>
    </lineage>
</organism>
<keyword evidence="2" id="KW-1185">Reference proteome</keyword>
<evidence type="ECO:0000313" key="2">
    <source>
        <dbReference type="Proteomes" id="UP001157946"/>
    </source>
</evidence>
<gene>
    <name evidence="1" type="ORF">SAMN06265361_102350</name>
</gene>
<sequence length="244" mass="27538">MPRKKETTPKKPHPHEQLLSQILSETWINLARTSVEQIGRTPTLEEWQGIMQASLAIAGERASDELAGKQVTDCKIKVKKAPKSAKSDQIQPGDIVAIPLLDGKLTGYAMIVRGGKPDEPWYLEYYDLFSKRAMTLATFKKKEKKQIFTLCTEAAPILTGAWKRIGKMPFDEAAYQLPDFYGYDITFFGNSRLYYISRGAANSPDAREYGVSKEEAEAVRNPDGIHSRQQVETWLYEVFVSANQ</sequence>
<name>A0AA45WLS9_9BACL</name>